<comment type="caution">
    <text evidence="5">The sequence shown here is derived from an EMBL/GenBank/DDBJ whole genome shotgun (WGS) entry which is preliminary data.</text>
</comment>
<keyword evidence="6" id="KW-1185">Reference proteome</keyword>
<sequence>MVTIKDIAKVTGFSPSTVSRVIANNSRISEETKNKVRAAMDELGYHPNLTARNLVIQSTKTIGVIMPSSADESLQNPFFTEVLRGIGSYFHQKQFSILLSSGQTEQEKFEEIERMVLGKYVDGIILLYSRLNDSVVDFLQEKNFPFVMVGKPSGDKDEIVHVDNDNVKAGKDITTYLIENGHRRISFIGGAADLVVTIDRQKGYEMALKEAGILITKEYTIHTEFLKSGGRQAVEQILGLELKPDAVVVSDDLISVGVISMLEEYGIKVPEDISLVSFNNIYFSEIIKPALTTVDIQIYELGVESAKAIIQMCTNQKLSKKRIIIPHHIAYRDSVRLKK</sequence>
<dbReference type="RefSeq" id="WP_379594303.1">
    <property type="nucleotide sequence ID" value="NZ_JBHTKK010000036.1"/>
</dbReference>
<dbReference type="Pfam" id="PF00356">
    <property type="entry name" value="LacI"/>
    <property type="match status" value="1"/>
</dbReference>
<dbReference type="Gene3D" id="1.10.260.40">
    <property type="entry name" value="lambda repressor-like DNA-binding domains"/>
    <property type="match status" value="1"/>
</dbReference>
<gene>
    <name evidence="5" type="ORF">ACFQ19_18970</name>
</gene>
<accession>A0ABW3NK44</accession>
<dbReference type="InterPro" id="IPR028082">
    <property type="entry name" value="Peripla_BP_I"/>
</dbReference>
<proteinExistence type="predicted"/>
<evidence type="ECO:0000313" key="5">
    <source>
        <dbReference type="EMBL" id="MFD1068082.1"/>
    </source>
</evidence>
<keyword evidence="3" id="KW-0804">Transcription</keyword>
<dbReference type="EMBL" id="JBHTKK010000036">
    <property type="protein sequence ID" value="MFD1068082.1"/>
    <property type="molecule type" value="Genomic_DNA"/>
</dbReference>
<dbReference type="SUPFAM" id="SSF53822">
    <property type="entry name" value="Periplasmic binding protein-like I"/>
    <property type="match status" value="1"/>
</dbReference>
<evidence type="ECO:0000256" key="2">
    <source>
        <dbReference type="ARBA" id="ARBA00023125"/>
    </source>
</evidence>
<dbReference type="Pfam" id="PF13377">
    <property type="entry name" value="Peripla_BP_3"/>
    <property type="match status" value="1"/>
</dbReference>
<dbReference type="SMART" id="SM00354">
    <property type="entry name" value="HTH_LACI"/>
    <property type="match status" value="1"/>
</dbReference>
<evidence type="ECO:0000259" key="4">
    <source>
        <dbReference type="PROSITE" id="PS50932"/>
    </source>
</evidence>
<reference evidence="6" key="1">
    <citation type="journal article" date="2019" name="Int. J. Syst. Evol. Microbiol.">
        <title>The Global Catalogue of Microorganisms (GCM) 10K type strain sequencing project: providing services to taxonomists for standard genome sequencing and annotation.</title>
        <authorList>
            <consortium name="The Broad Institute Genomics Platform"/>
            <consortium name="The Broad Institute Genome Sequencing Center for Infectious Disease"/>
            <person name="Wu L."/>
            <person name="Ma J."/>
        </authorList>
    </citation>
    <scope>NUCLEOTIDE SEQUENCE [LARGE SCALE GENOMIC DNA]</scope>
    <source>
        <strain evidence="6">CCUG 56608</strain>
    </source>
</reference>
<dbReference type="InterPro" id="IPR000843">
    <property type="entry name" value="HTH_LacI"/>
</dbReference>
<dbReference type="GO" id="GO:0003677">
    <property type="term" value="F:DNA binding"/>
    <property type="evidence" value="ECO:0007669"/>
    <property type="project" value="UniProtKB-KW"/>
</dbReference>
<evidence type="ECO:0000256" key="1">
    <source>
        <dbReference type="ARBA" id="ARBA00023015"/>
    </source>
</evidence>
<dbReference type="SUPFAM" id="SSF47413">
    <property type="entry name" value="lambda repressor-like DNA-binding domains"/>
    <property type="match status" value="1"/>
</dbReference>
<protein>
    <submittedName>
        <fullName evidence="5">LacI family DNA-binding transcriptional regulator</fullName>
    </submittedName>
</protein>
<dbReference type="Gene3D" id="3.40.50.2300">
    <property type="match status" value="2"/>
</dbReference>
<evidence type="ECO:0000313" key="6">
    <source>
        <dbReference type="Proteomes" id="UP001597041"/>
    </source>
</evidence>
<dbReference type="InterPro" id="IPR046335">
    <property type="entry name" value="LacI/GalR-like_sensor"/>
</dbReference>
<dbReference type="CDD" id="cd06294">
    <property type="entry name" value="PBP1_MalR-like"/>
    <property type="match status" value="1"/>
</dbReference>
<dbReference type="InterPro" id="IPR010982">
    <property type="entry name" value="Lambda_DNA-bd_dom_sf"/>
</dbReference>
<dbReference type="Proteomes" id="UP001597041">
    <property type="component" value="Unassembled WGS sequence"/>
</dbReference>
<dbReference type="CDD" id="cd01392">
    <property type="entry name" value="HTH_LacI"/>
    <property type="match status" value="1"/>
</dbReference>
<dbReference type="PANTHER" id="PTHR30146:SF109">
    <property type="entry name" value="HTH-TYPE TRANSCRIPTIONAL REGULATOR GALS"/>
    <property type="match status" value="1"/>
</dbReference>
<keyword evidence="2 5" id="KW-0238">DNA-binding</keyword>
<dbReference type="PANTHER" id="PTHR30146">
    <property type="entry name" value="LACI-RELATED TRANSCRIPTIONAL REPRESSOR"/>
    <property type="match status" value="1"/>
</dbReference>
<feature type="domain" description="HTH lacI-type" evidence="4">
    <location>
        <begin position="2"/>
        <end position="56"/>
    </location>
</feature>
<organism evidence="5 6">
    <name type="scientific">Oceanobacillus locisalsi</name>
    <dbReference type="NCBI Taxonomy" id="546107"/>
    <lineage>
        <taxon>Bacteria</taxon>
        <taxon>Bacillati</taxon>
        <taxon>Bacillota</taxon>
        <taxon>Bacilli</taxon>
        <taxon>Bacillales</taxon>
        <taxon>Bacillaceae</taxon>
        <taxon>Oceanobacillus</taxon>
    </lineage>
</organism>
<keyword evidence="1" id="KW-0805">Transcription regulation</keyword>
<evidence type="ECO:0000256" key="3">
    <source>
        <dbReference type="ARBA" id="ARBA00023163"/>
    </source>
</evidence>
<name>A0ABW3NK44_9BACI</name>
<dbReference type="PROSITE" id="PS50932">
    <property type="entry name" value="HTH_LACI_2"/>
    <property type="match status" value="1"/>
</dbReference>